<dbReference type="Proteomes" id="UP000199642">
    <property type="component" value="Unassembled WGS sequence"/>
</dbReference>
<evidence type="ECO:0000259" key="1">
    <source>
        <dbReference type="PROSITE" id="PS50042"/>
    </source>
</evidence>
<dbReference type="RefSeq" id="WP_092790194.1">
    <property type="nucleotide sequence ID" value="NZ_FOPC01000004.1"/>
</dbReference>
<dbReference type="CDD" id="cd00038">
    <property type="entry name" value="CAP_ED"/>
    <property type="match status" value="1"/>
</dbReference>
<dbReference type="AlphaFoldDB" id="A0A1I2S585"/>
<sequence length="192" mass="21806">MTQLKIPISTYFIEHTAISESEFSEIEPYFLSKQFKKGEFILHAGAVCNFMLFVESGCIRLFNVTEEGEEFTRYFGIEGKFGTALSSLISGEPAFEFIQALEFTEAKIISKADFYSLVESHPAVNKVYRGILEMAYTTSQRRIYNLQGESALDRLKWLMKYQPGILARLSSKVIASYVGVTPFTLSRLKSEL</sequence>
<reference evidence="3" key="1">
    <citation type="submission" date="2016-10" db="EMBL/GenBank/DDBJ databases">
        <authorList>
            <person name="Varghese N."/>
            <person name="Submissions S."/>
        </authorList>
    </citation>
    <scope>NUCLEOTIDE SEQUENCE [LARGE SCALE GENOMIC DNA]</scope>
    <source>
        <strain evidence="3">DSM 19315</strain>
    </source>
</reference>
<evidence type="ECO:0000313" key="2">
    <source>
        <dbReference type="EMBL" id="SFG48065.1"/>
    </source>
</evidence>
<name>A0A1I2S585_9BACT</name>
<dbReference type="GO" id="GO:0016301">
    <property type="term" value="F:kinase activity"/>
    <property type="evidence" value="ECO:0007669"/>
    <property type="project" value="UniProtKB-KW"/>
</dbReference>
<dbReference type="InterPro" id="IPR018490">
    <property type="entry name" value="cNMP-bd_dom_sf"/>
</dbReference>
<dbReference type="PROSITE" id="PS50042">
    <property type="entry name" value="CNMP_BINDING_3"/>
    <property type="match status" value="1"/>
</dbReference>
<keyword evidence="3" id="KW-1185">Reference proteome</keyword>
<dbReference type="EMBL" id="FOPC01000004">
    <property type="protein sequence ID" value="SFG48065.1"/>
    <property type="molecule type" value="Genomic_DNA"/>
</dbReference>
<dbReference type="Pfam" id="PF00027">
    <property type="entry name" value="cNMP_binding"/>
    <property type="match status" value="1"/>
</dbReference>
<protein>
    <submittedName>
        <fullName evidence="2">cAMP-binding domain of CRP or a regulatory subunit of cAMP-dependent protein kinases</fullName>
    </submittedName>
</protein>
<dbReference type="SUPFAM" id="SSF51206">
    <property type="entry name" value="cAMP-binding domain-like"/>
    <property type="match status" value="1"/>
</dbReference>
<keyword evidence="2" id="KW-0418">Kinase</keyword>
<dbReference type="STRING" id="435880.SAMN04487988_104136"/>
<dbReference type="OrthoDB" id="667553at2"/>
<accession>A0A1I2S585</accession>
<evidence type="ECO:0000313" key="3">
    <source>
        <dbReference type="Proteomes" id="UP000199642"/>
    </source>
</evidence>
<keyword evidence="2" id="KW-0808">Transferase</keyword>
<dbReference type="InterPro" id="IPR000595">
    <property type="entry name" value="cNMP-bd_dom"/>
</dbReference>
<proteinExistence type="predicted"/>
<feature type="domain" description="Cyclic nucleotide-binding" evidence="1">
    <location>
        <begin position="18"/>
        <end position="118"/>
    </location>
</feature>
<dbReference type="Gene3D" id="2.60.120.10">
    <property type="entry name" value="Jelly Rolls"/>
    <property type="match status" value="1"/>
</dbReference>
<organism evidence="2 3">
    <name type="scientific">Algoriphagus hitonicola</name>
    <dbReference type="NCBI Taxonomy" id="435880"/>
    <lineage>
        <taxon>Bacteria</taxon>
        <taxon>Pseudomonadati</taxon>
        <taxon>Bacteroidota</taxon>
        <taxon>Cytophagia</taxon>
        <taxon>Cytophagales</taxon>
        <taxon>Cyclobacteriaceae</taxon>
        <taxon>Algoriphagus</taxon>
    </lineage>
</organism>
<dbReference type="InterPro" id="IPR014710">
    <property type="entry name" value="RmlC-like_jellyroll"/>
</dbReference>
<gene>
    <name evidence="2" type="ORF">SAMN04487988_104136</name>
</gene>